<dbReference type="Proteomes" id="UP000554482">
    <property type="component" value="Unassembled WGS sequence"/>
</dbReference>
<dbReference type="AlphaFoldDB" id="A0A7J6V6L5"/>
<protein>
    <submittedName>
        <fullName evidence="2">Uncharacterized protein</fullName>
    </submittedName>
</protein>
<accession>A0A7J6V6L5</accession>
<evidence type="ECO:0000256" key="1">
    <source>
        <dbReference type="SAM" id="MobiDB-lite"/>
    </source>
</evidence>
<organism evidence="2 3">
    <name type="scientific">Thalictrum thalictroides</name>
    <name type="common">Rue-anemone</name>
    <name type="synonym">Anemone thalictroides</name>
    <dbReference type="NCBI Taxonomy" id="46969"/>
    <lineage>
        <taxon>Eukaryota</taxon>
        <taxon>Viridiplantae</taxon>
        <taxon>Streptophyta</taxon>
        <taxon>Embryophyta</taxon>
        <taxon>Tracheophyta</taxon>
        <taxon>Spermatophyta</taxon>
        <taxon>Magnoliopsida</taxon>
        <taxon>Ranunculales</taxon>
        <taxon>Ranunculaceae</taxon>
        <taxon>Thalictroideae</taxon>
        <taxon>Thalictrum</taxon>
    </lineage>
</organism>
<gene>
    <name evidence="2" type="ORF">FRX31_030016</name>
</gene>
<feature type="region of interest" description="Disordered" evidence="1">
    <location>
        <begin position="55"/>
        <end position="97"/>
    </location>
</feature>
<dbReference type="EMBL" id="JABWDY010037493">
    <property type="protein sequence ID" value="KAF5180397.1"/>
    <property type="molecule type" value="Genomic_DNA"/>
</dbReference>
<reference evidence="2 3" key="1">
    <citation type="submission" date="2020-06" db="EMBL/GenBank/DDBJ databases">
        <title>Transcriptomic and genomic resources for Thalictrum thalictroides and T. hernandezii: Facilitating candidate gene discovery in an emerging model plant lineage.</title>
        <authorList>
            <person name="Arias T."/>
            <person name="Riano-Pachon D.M."/>
            <person name="Di Stilio V.S."/>
        </authorList>
    </citation>
    <scope>NUCLEOTIDE SEQUENCE [LARGE SCALE GENOMIC DNA]</scope>
    <source>
        <strain evidence="3">cv. WT478/WT964</strain>
        <tissue evidence="2">Leaves</tissue>
    </source>
</reference>
<evidence type="ECO:0000313" key="3">
    <source>
        <dbReference type="Proteomes" id="UP000554482"/>
    </source>
</evidence>
<proteinExistence type="predicted"/>
<comment type="caution">
    <text evidence="2">The sequence shown here is derived from an EMBL/GenBank/DDBJ whole genome shotgun (WGS) entry which is preliminary data.</text>
</comment>
<name>A0A7J6V6L5_THATH</name>
<sequence>MTTNAAIQAQMLFREQDQERLLEVTRTQALEQALANAQEREAIRLQQLQQQLGGEQADIIPPNQTDQQDPPLVPPLVLNPENRADSENSVTESFKAGELAPQRAANLDPPNTAAMYAMILQLQEKLNAKEKTTITDDLARLDKKPLHRQCYEYDFPSKFPYT</sequence>
<keyword evidence="3" id="KW-1185">Reference proteome</keyword>
<evidence type="ECO:0000313" key="2">
    <source>
        <dbReference type="EMBL" id="KAF5180397.1"/>
    </source>
</evidence>